<proteinExistence type="predicted"/>
<accession>A0A3N0XEK0</accession>
<name>A0A3N0XEK0_ANAGA</name>
<dbReference type="EMBL" id="RJVU01078493">
    <property type="protein sequence ID" value="ROI15763.1"/>
    <property type="molecule type" value="Genomic_DNA"/>
</dbReference>
<evidence type="ECO:0000313" key="3">
    <source>
        <dbReference type="Proteomes" id="UP000281406"/>
    </source>
</evidence>
<dbReference type="AlphaFoldDB" id="A0A3N0XEK0"/>
<reference evidence="2 3" key="1">
    <citation type="submission" date="2018-10" db="EMBL/GenBank/DDBJ databases">
        <title>Genome assembly for a Yunnan-Guizhou Plateau 3E fish, Anabarilius grahami (Regan), and its evolutionary and genetic applications.</title>
        <authorList>
            <person name="Jiang W."/>
        </authorList>
    </citation>
    <scope>NUCLEOTIDE SEQUENCE [LARGE SCALE GENOMIC DNA]</scope>
    <source>
        <strain evidence="2">AG-KIZ</strain>
        <tissue evidence="2">Muscle</tissue>
    </source>
</reference>
<dbReference type="Proteomes" id="UP000281406">
    <property type="component" value="Unassembled WGS sequence"/>
</dbReference>
<comment type="caution">
    <text evidence="2">The sequence shown here is derived from an EMBL/GenBank/DDBJ whole genome shotgun (WGS) entry which is preliminary data.</text>
</comment>
<organism evidence="2 3">
    <name type="scientific">Anabarilius grahami</name>
    <name type="common">Kanglang fish</name>
    <name type="synonym">Barilius grahami</name>
    <dbReference type="NCBI Taxonomy" id="495550"/>
    <lineage>
        <taxon>Eukaryota</taxon>
        <taxon>Metazoa</taxon>
        <taxon>Chordata</taxon>
        <taxon>Craniata</taxon>
        <taxon>Vertebrata</taxon>
        <taxon>Euteleostomi</taxon>
        <taxon>Actinopterygii</taxon>
        <taxon>Neopterygii</taxon>
        <taxon>Teleostei</taxon>
        <taxon>Ostariophysi</taxon>
        <taxon>Cypriniformes</taxon>
        <taxon>Xenocyprididae</taxon>
        <taxon>Xenocypridinae</taxon>
        <taxon>Xenocypridinae incertae sedis</taxon>
        <taxon>Anabarilius</taxon>
    </lineage>
</organism>
<sequence>MRPGCSSGVVDNGSVLFAKPPPFCSPQATKRENCVYIESRRPNTPYFICSIQDFKLVSAAVSQSVFAVFFLSCIRELLFLAASREPLSQRPSSAARSSEAAARSACELIISYALQLVTAGINMNEHQKALPLPGGTDKCAAVGMLEDETMLSIYNVLRVPDTHVRDCSMLSRRCTKLLKMKWADLMCRPAWKAGSEHRGGLYLCVCHTKAKAELMVLYKGQLIIGTAGAAGQADGGVFEEPRRWPTSQKPGNPR</sequence>
<feature type="region of interest" description="Disordered" evidence="1">
    <location>
        <begin position="234"/>
        <end position="254"/>
    </location>
</feature>
<evidence type="ECO:0000313" key="2">
    <source>
        <dbReference type="EMBL" id="ROI15763.1"/>
    </source>
</evidence>
<protein>
    <submittedName>
        <fullName evidence="2">Arginine-glutamic acid dipeptide repeats protein</fullName>
    </submittedName>
</protein>
<dbReference type="OrthoDB" id="6147534at2759"/>
<evidence type="ECO:0000256" key="1">
    <source>
        <dbReference type="SAM" id="MobiDB-lite"/>
    </source>
</evidence>
<feature type="compositionally biased region" description="Polar residues" evidence="1">
    <location>
        <begin position="245"/>
        <end position="254"/>
    </location>
</feature>
<gene>
    <name evidence="2" type="ORF">DPX16_16192</name>
</gene>
<keyword evidence="3" id="KW-1185">Reference proteome</keyword>